<reference evidence="3 4" key="1">
    <citation type="submission" date="2019-11" db="EMBL/GenBank/DDBJ databases">
        <title>Whole genome sequence of Oryza granulata.</title>
        <authorList>
            <person name="Li W."/>
        </authorList>
    </citation>
    <scope>NUCLEOTIDE SEQUENCE [LARGE SCALE GENOMIC DNA]</scope>
    <source>
        <strain evidence="4">cv. Menghai</strain>
        <tissue evidence="3">Leaf</tissue>
    </source>
</reference>
<feature type="chain" id="PRO_5026256064" evidence="2">
    <location>
        <begin position="27"/>
        <end position="108"/>
    </location>
</feature>
<organism evidence="3 4">
    <name type="scientific">Oryza meyeriana var. granulata</name>
    <dbReference type="NCBI Taxonomy" id="110450"/>
    <lineage>
        <taxon>Eukaryota</taxon>
        <taxon>Viridiplantae</taxon>
        <taxon>Streptophyta</taxon>
        <taxon>Embryophyta</taxon>
        <taxon>Tracheophyta</taxon>
        <taxon>Spermatophyta</taxon>
        <taxon>Magnoliopsida</taxon>
        <taxon>Liliopsida</taxon>
        <taxon>Poales</taxon>
        <taxon>Poaceae</taxon>
        <taxon>BOP clade</taxon>
        <taxon>Oryzoideae</taxon>
        <taxon>Oryzeae</taxon>
        <taxon>Oryzinae</taxon>
        <taxon>Oryza</taxon>
        <taxon>Oryza meyeriana</taxon>
    </lineage>
</organism>
<evidence type="ECO:0000256" key="2">
    <source>
        <dbReference type="SAM" id="SignalP"/>
    </source>
</evidence>
<evidence type="ECO:0000256" key="1">
    <source>
        <dbReference type="SAM" id="MobiDB-lite"/>
    </source>
</evidence>
<name>A0A6G1DSV1_9ORYZ</name>
<keyword evidence="2" id="KW-0732">Signal</keyword>
<protein>
    <submittedName>
        <fullName evidence="3">Uncharacterized protein</fullName>
    </submittedName>
</protein>
<dbReference type="EMBL" id="SPHZ02000006">
    <property type="protein sequence ID" value="KAF0915292.1"/>
    <property type="molecule type" value="Genomic_DNA"/>
</dbReference>
<sequence length="108" mass="11494">MRNNLAALIFFLSIPIFFLLPNPVEGIEDKERAEGPWRWEPEVLVLHFLPGSSGGCSNDDDMILGDGRRNGVGACGGIFSSSYSGATPVSTSPVNGKRCASRRQPAGG</sequence>
<comment type="caution">
    <text evidence="3">The sequence shown here is derived from an EMBL/GenBank/DDBJ whole genome shotgun (WGS) entry which is preliminary data.</text>
</comment>
<dbReference type="AlphaFoldDB" id="A0A6G1DSV1"/>
<evidence type="ECO:0000313" key="3">
    <source>
        <dbReference type="EMBL" id="KAF0915292.1"/>
    </source>
</evidence>
<keyword evidence="4" id="KW-1185">Reference proteome</keyword>
<gene>
    <name evidence="3" type="ORF">E2562_035329</name>
</gene>
<feature type="region of interest" description="Disordered" evidence="1">
    <location>
        <begin position="82"/>
        <end position="108"/>
    </location>
</feature>
<dbReference type="Proteomes" id="UP000479710">
    <property type="component" value="Unassembled WGS sequence"/>
</dbReference>
<proteinExistence type="predicted"/>
<evidence type="ECO:0000313" key="4">
    <source>
        <dbReference type="Proteomes" id="UP000479710"/>
    </source>
</evidence>
<feature type="signal peptide" evidence="2">
    <location>
        <begin position="1"/>
        <end position="26"/>
    </location>
</feature>
<accession>A0A6G1DSV1</accession>
<feature type="compositionally biased region" description="Polar residues" evidence="1">
    <location>
        <begin position="82"/>
        <end position="94"/>
    </location>
</feature>